<comment type="subcellular location">
    <subcellularLocation>
        <location evidence="1">Cell membrane</location>
        <topology evidence="1">Multi-pass membrane protein</topology>
    </subcellularLocation>
</comment>
<name>X0WZA7_9ZZZZ</name>
<evidence type="ECO:0000256" key="4">
    <source>
        <dbReference type="ARBA" id="ARBA00022679"/>
    </source>
</evidence>
<evidence type="ECO:0000256" key="3">
    <source>
        <dbReference type="ARBA" id="ARBA00022676"/>
    </source>
</evidence>
<sequence length="182" mass="18663">MVDGEPKPASDASPPAAPAPDGDARLWRLALLVVLGAAALRLFLSSLAPLFPDETYYWEWSRRPAASFFDHPPGIAALIGFGTSLLGDTRAGIRLGPALAGLVGTLALVFTARRIGGGRAALVTAAAFACMPLAAAGLVLATPDAPLLAAVAVALWAVIRAVERPPGSMSEIAWWCVAGLAV</sequence>
<dbReference type="GO" id="GO:0005886">
    <property type="term" value="C:plasma membrane"/>
    <property type="evidence" value="ECO:0007669"/>
    <property type="project" value="UniProtKB-SubCell"/>
</dbReference>
<evidence type="ECO:0000259" key="9">
    <source>
        <dbReference type="Pfam" id="PF13231"/>
    </source>
</evidence>
<keyword evidence="2" id="KW-1003">Cell membrane</keyword>
<dbReference type="AlphaFoldDB" id="X0WZA7"/>
<dbReference type="PANTHER" id="PTHR33908">
    <property type="entry name" value="MANNOSYLTRANSFERASE YKCB-RELATED"/>
    <property type="match status" value="1"/>
</dbReference>
<organism evidence="10">
    <name type="scientific">marine sediment metagenome</name>
    <dbReference type="NCBI Taxonomy" id="412755"/>
    <lineage>
        <taxon>unclassified sequences</taxon>
        <taxon>metagenomes</taxon>
        <taxon>ecological metagenomes</taxon>
    </lineage>
</organism>
<dbReference type="GO" id="GO:0016763">
    <property type="term" value="F:pentosyltransferase activity"/>
    <property type="evidence" value="ECO:0007669"/>
    <property type="project" value="TreeGrafter"/>
</dbReference>
<evidence type="ECO:0000256" key="2">
    <source>
        <dbReference type="ARBA" id="ARBA00022475"/>
    </source>
</evidence>
<feature type="transmembrane region" description="Helical" evidence="8">
    <location>
        <begin position="91"/>
        <end position="110"/>
    </location>
</feature>
<evidence type="ECO:0000256" key="7">
    <source>
        <dbReference type="ARBA" id="ARBA00023136"/>
    </source>
</evidence>
<dbReference type="InterPro" id="IPR050297">
    <property type="entry name" value="LipidA_mod_glycosyltrf_83"/>
</dbReference>
<feature type="transmembrane region" description="Helical" evidence="8">
    <location>
        <begin position="29"/>
        <end position="51"/>
    </location>
</feature>
<dbReference type="PANTHER" id="PTHR33908:SF11">
    <property type="entry name" value="MEMBRANE PROTEIN"/>
    <property type="match status" value="1"/>
</dbReference>
<keyword evidence="7 8" id="KW-0472">Membrane</keyword>
<keyword evidence="5 8" id="KW-0812">Transmembrane</keyword>
<keyword evidence="6 8" id="KW-1133">Transmembrane helix</keyword>
<dbReference type="GO" id="GO:0008610">
    <property type="term" value="P:lipid biosynthetic process"/>
    <property type="evidence" value="ECO:0007669"/>
    <property type="project" value="UniProtKB-ARBA"/>
</dbReference>
<keyword evidence="3" id="KW-0328">Glycosyltransferase</keyword>
<dbReference type="InterPro" id="IPR038731">
    <property type="entry name" value="RgtA/B/C-like"/>
</dbReference>
<accession>X0WZA7</accession>
<evidence type="ECO:0000256" key="5">
    <source>
        <dbReference type="ARBA" id="ARBA00022692"/>
    </source>
</evidence>
<feature type="transmembrane region" description="Helical" evidence="8">
    <location>
        <begin position="122"/>
        <end position="139"/>
    </location>
</feature>
<evidence type="ECO:0000313" key="10">
    <source>
        <dbReference type="EMBL" id="GAG36055.1"/>
    </source>
</evidence>
<evidence type="ECO:0000256" key="1">
    <source>
        <dbReference type="ARBA" id="ARBA00004651"/>
    </source>
</evidence>
<dbReference type="EMBL" id="BARS01044427">
    <property type="protein sequence ID" value="GAG36055.1"/>
    <property type="molecule type" value="Genomic_DNA"/>
</dbReference>
<feature type="transmembrane region" description="Helical" evidence="8">
    <location>
        <begin position="145"/>
        <end position="162"/>
    </location>
</feature>
<comment type="caution">
    <text evidence="10">The sequence shown here is derived from an EMBL/GenBank/DDBJ whole genome shotgun (WGS) entry which is preliminary data.</text>
</comment>
<proteinExistence type="predicted"/>
<feature type="domain" description="Glycosyltransferase RgtA/B/C/D-like" evidence="9">
    <location>
        <begin position="70"/>
        <end position="181"/>
    </location>
</feature>
<evidence type="ECO:0000256" key="6">
    <source>
        <dbReference type="ARBA" id="ARBA00022989"/>
    </source>
</evidence>
<protein>
    <recommendedName>
        <fullName evidence="9">Glycosyltransferase RgtA/B/C/D-like domain-containing protein</fullName>
    </recommendedName>
</protein>
<dbReference type="Pfam" id="PF13231">
    <property type="entry name" value="PMT_2"/>
    <property type="match status" value="1"/>
</dbReference>
<gene>
    <name evidence="10" type="ORF">S01H1_67120</name>
</gene>
<feature type="non-terminal residue" evidence="10">
    <location>
        <position position="182"/>
    </location>
</feature>
<evidence type="ECO:0000256" key="8">
    <source>
        <dbReference type="SAM" id="Phobius"/>
    </source>
</evidence>
<reference evidence="10" key="1">
    <citation type="journal article" date="2014" name="Front. Microbiol.">
        <title>High frequency of phylogenetically diverse reductive dehalogenase-homologous genes in deep subseafloor sedimentary metagenomes.</title>
        <authorList>
            <person name="Kawai M."/>
            <person name="Futagami T."/>
            <person name="Toyoda A."/>
            <person name="Takaki Y."/>
            <person name="Nishi S."/>
            <person name="Hori S."/>
            <person name="Arai W."/>
            <person name="Tsubouchi T."/>
            <person name="Morono Y."/>
            <person name="Uchiyama I."/>
            <person name="Ito T."/>
            <person name="Fujiyama A."/>
            <person name="Inagaki F."/>
            <person name="Takami H."/>
        </authorList>
    </citation>
    <scope>NUCLEOTIDE SEQUENCE</scope>
    <source>
        <strain evidence="10">Expedition CK06-06</strain>
    </source>
</reference>
<keyword evidence="4" id="KW-0808">Transferase</keyword>